<dbReference type="KEGG" id="mmb:Mmol_1361"/>
<dbReference type="EMBL" id="CP001672">
    <property type="protein sequence ID" value="ACT48267.1"/>
    <property type="molecule type" value="Genomic_DNA"/>
</dbReference>
<dbReference type="STRING" id="583345.Mmol_1361"/>
<evidence type="ECO:0000259" key="7">
    <source>
        <dbReference type="Pfam" id="PF04321"/>
    </source>
</evidence>
<comment type="similarity">
    <text evidence="2 6">Belongs to the dTDP-4-dehydrorhamnose reductase family.</text>
</comment>
<dbReference type="GO" id="GO:0005829">
    <property type="term" value="C:cytosol"/>
    <property type="evidence" value="ECO:0007669"/>
    <property type="project" value="TreeGrafter"/>
</dbReference>
<evidence type="ECO:0000313" key="9">
    <source>
        <dbReference type="Proteomes" id="UP000002742"/>
    </source>
</evidence>
<evidence type="ECO:0000256" key="4">
    <source>
        <dbReference type="ARBA" id="ARBA00017099"/>
    </source>
</evidence>
<name>C6WWG8_METML</name>
<evidence type="ECO:0000256" key="6">
    <source>
        <dbReference type="RuleBase" id="RU364082"/>
    </source>
</evidence>
<evidence type="ECO:0000256" key="1">
    <source>
        <dbReference type="ARBA" id="ARBA00004781"/>
    </source>
</evidence>
<evidence type="ECO:0000313" key="8">
    <source>
        <dbReference type="EMBL" id="ACT48267.1"/>
    </source>
</evidence>
<dbReference type="InterPro" id="IPR029903">
    <property type="entry name" value="RmlD-like-bd"/>
</dbReference>
<dbReference type="InterPro" id="IPR005913">
    <property type="entry name" value="dTDP_dehydrorham_reduct"/>
</dbReference>
<dbReference type="SUPFAM" id="SSF51735">
    <property type="entry name" value="NAD(P)-binding Rossmann-fold domains"/>
    <property type="match status" value="1"/>
</dbReference>
<keyword evidence="6" id="KW-0521">NADP</keyword>
<dbReference type="GO" id="GO:0008831">
    <property type="term" value="F:dTDP-4-dehydrorhamnose reductase activity"/>
    <property type="evidence" value="ECO:0007669"/>
    <property type="project" value="UniProtKB-EC"/>
</dbReference>
<dbReference type="PANTHER" id="PTHR10491">
    <property type="entry name" value="DTDP-4-DEHYDRORHAMNOSE REDUCTASE"/>
    <property type="match status" value="1"/>
</dbReference>
<dbReference type="HOGENOM" id="CLU_045518_1_2_4"/>
<reference evidence="9" key="1">
    <citation type="submission" date="2009-07" db="EMBL/GenBank/DDBJ databases">
        <title>Complete sequence of Methylotenera mobilis JLW8.</title>
        <authorList>
            <consortium name="US DOE Joint Genome Institute"/>
            <person name="Lucas S."/>
            <person name="Copeland A."/>
            <person name="Lapidus A."/>
            <person name="Glavina del Rio T."/>
            <person name="Tice H."/>
            <person name="Bruce D."/>
            <person name="Goodwin L."/>
            <person name="Pitluck S."/>
            <person name="LaButti K.M."/>
            <person name="Clum A."/>
            <person name="Larimer F."/>
            <person name="Land M."/>
            <person name="Hauser L."/>
            <person name="Kyrpides N."/>
            <person name="Mikhailova N."/>
            <person name="Kayluzhnaya M."/>
            <person name="Chistoserdova L."/>
        </authorList>
    </citation>
    <scope>NUCLEOTIDE SEQUENCE [LARGE SCALE GENOMIC DNA]</scope>
    <source>
        <strain evidence="9">JLW8 / ATCC BAA-1282 / DSM 17540</strain>
    </source>
</reference>
<dbReference type="Proteomes" id="UP000002742">
    <property type="component" value="Chromosome"/>
</dbReference>
<dbReference type="Gene3D" id="3.40.50.720">
    <property type="entry name" value="NAD(P)-binding Rossmann-like Domain"/>
    <property type="match status" value="1"/>
</dbReference>
<comment type="catalytic activity">
    <reaction evidence="5 6">
        <text>dTDP-beta-L-rhamnose + NADP(+) = dTDP-4-dehydro-beta-L-rhamnose + NADPH + H(+)</text>
        <dbReference type="Rhea" id="RHEA:21796"/>
        <dbReference type="ChEBI" id="CHEBI:15378"/>
        <dbReference type="ChEBI" id="CHEBI:57510"/>
        <dbReference type="ChEBI" id="CHEBI:57783"/>
        <dbReference type="ChEBI" id="CHEBI:58349"/>
        <dbReference type="ChEBI" id="CHEBI:62830"/>
        <dbReference type="EC" id="1.1.1.133"/>
    </reaction>
</comment>
<dbReference type="CDD" id="cd05254">
    <property type="entry name" value="dTDP_HR_like_SDR_e"/>
    <property type="match status" value="1"/>
</dbReference>
<evidence type="ECO:0000256" key="3">
    <source>
        <dbReference type="ARBA" id="ARBA00012929"/>
    </source>
</evidence>
<protein>
    <recommendedName>
        <fullName evidence="4 6">dTDP-4-dehydrorhamnose reductase</fullName>
        <ecNumber evidence="3 6">1.1.1.133</ecNumber>
    </recommendedName>
</protein>
<gene>
    <name evidence="8" type="ordered locus">Mmol_1361</name>
</gene>
<dbReference type="RefSeq" id="WP_015832302.1">
    <property type="nucleotide sequence ID" value="NC_012968.1"/>
</dbReference>
<dbReference type="AlphaFoldDB" id="C6WWG8"/>
<dbReference type="Pfam" id="PF04321">
    <property type="entry name" value="RmlD_sub_bind"/>
    <property type="match status" value="1"/>
</dbReference>
<evidence type="ECO:0000256" key="5">
    <source>
        <dbReference type="ARBA" id="ARBA00048200"/>
    </source>
</evidence>
<dbReference type="EC" id="1.1.1.133" evidence="3 6"/>
<dbReference type="NCBIfam" id="TIGR01214">
    <property type="entry name" value="rmlD"/>
    <property type="match status" value="1"/>
</dbReference>
<dbReference type="PANTHER" id="PTHR10491:SF4">
    <property type="entry name" value="METHIONINE ADENOSYLTRANSFERASE 2 SUBUNIT BETA"/>
    <property type="match status" value="1"/>
</dbReference>
<reference evidence="8 9" key="2">
    <citation type="journal article" date="2011" name="J. Bacteriol.">
        <title>Genomes of three methylotrophs from a single niche uncover genetic and metabolic divergence of Methylophilaceae.</title>
        <authorList>
            <person name="Lapidus A."/>
            <person name="Clum A."/>
            <person name="Labutti K."/>
            <person name="Kaluzhnaya M.G."/>
            <person name="Lim S."/>
            <person name="Beck D.A."/>
            <person name="Glavina Del Rio T."/>
            <person name="Nolan M."/>
            <person name="Mavromatis K."/>
            <person name="Huntemann M."/>
            <person name="Lucas S."/>
            <person name="Lidstrom M.E."/>
            <person name="Ivanova N."/>
            <person name="Chistoserdova L."/>
        </authorList>
    </citation>
    <scope>NUCLEOTIDE SEQUENCE [LARGE SCALE GENOMIC DNA]</scope>
    <source>
        <strain evidence="9">JLW8 / ATCC BAA-1282 / DSM 17540</strain>
    </source>
</reference>
<evidence type="ECO:0000256" key="2">
    <source>
        <dbReference type="ARBA" id="ARBA00010944"/>
    </source>
</evidence>
<dbReference type="GO" id="GO:0019305">
    <property type="term" value="P:dTDP-rhamnose biosynthetic process"/>
    <property type="evidence" value="ECO:0007669"/>
    <property type="project" value="UniProtKB-UniPathway"/>
</dbReference>
<keyword evidence="9" id="KW-1185">Reference proteome</keyword>
<accession>C6WWG8</accession>
<sequence length="319" mass="34473">MQIPKVNQTPKVIQTPKYKKILLTGVNGQVGHALQLALANQSGLFAELVCLDRSQLDLSNPQAIRDVVQAIQPDLIINPAAYTAVDKAESEPDLAYAINATAPGVLAEEAAKLGAKFIHFSTDYVYAGNKIGVYVEDDATAPLSIYGKSKLAGEEAVRAVGLPSLIFRTSWVYGAYGKNFLHTILRLAKEREQLRIVADQIGAPTSSHSIAQAVVEVLARWDGEHSGVYHLVNAGRTTWHGFATAIVDAYAQLQPARDWPMLKAKVANIGPITTADYPTPAARPANSCLDCTKLSSDFSVQLPDWRDALMAELEALPTN</sequence>
<comment type="cofactor">
    <cofactor evidence="6">
        <name>Mg(2+)</name>
        <dbReference type="ChEBI" id="CHEBI:18420"/>
    </cofactor>
    <text evidence="6">Binds 1 Mg(2+) ion per monomer.</text>
</comment>
<dbReference type="Gene3D" id="3.90.25.10">
    <property type="entry name" value="UDP-galactose 4-epimerase, domain 1"/>
    <property type="match status" value="1"/>
</dbReference>
<comment type="pathway">
    <text evidence="1 6">Carbohydrate biosynthesis; dTDP-L-rhamnose biosynthesis.</text>
</comment>
<dbReference type="InterPro" id="IPR036291">
    <property type="entry name" value="NAD(P)-bd_dom_sf"/>
</dbReference>
<keyword evidence="6 8" id="KW-0560">Oxidoreductase</keyword>
<comment type="function">
    <text evidence="6">Catalyzes the reduction of dTDP-6-deoxy-L-lyxo-4-hexulose to yield dTDP-L-rhamnose.</text>
</comment>
<proteinExistence type="inferred from homology"/>
<dbReference type="UniPathway" id="UPA00124"/>
<feature type="domain" description="RmlD-like substrate binding" evidence="7">
    <location>
        <begin position="20"/>
        <end position="314"/>
    </location>
</feature>
<dbReference type="OrthoDB" id="9803892at2"/>
<dbReference type="eggNOG" id="COG1091">
    <property type="taxonomic scope" value="Bacteria"/>
</dbReference>
<organism evidence="8 9">
    <name type="scientific">Methylotenera mobilis (strain JLW8 / ATCC BAA-1282 / DSM 17540)</name>
    <dbReference type="NCBI Taxonomy" id="583345"/>
    <lineage>
        <taxon>Bacteria</taxon>
        <taxon>Pseudomonadati</taxon>
        <taxon>Pseudomonadota</taxon>
        <taxon>Betaproteobacteria</taxon>
        <taxon>Nitrosomonadales</taxon>
        <taxon>Methylophilaceae</taxon>
        <taxon>Methylotenera</taxon>
    </lineage>
</organism>